<dbReference type="STRING" id="489703.SAMN04488038_11626"/>
<proteinExistence type="predicted"/>
<evidence type="ECO:0000256" key="1">
    <source>
        <dbReference type="SAM" id="MobiDB-lite"/>
    </source>
</evidence>
<dbReference type="EMBL" id="FOFS01000016">
    <property type="protein sequence ID" value="SER10603.1"/>
    <property type="molecule type" value="Genomic_DNA"/>
</dbReference>
<gene>
    <name evidence="2" type="ORF">SAMN04488038_11626</name>
</gene>
<feature type="compositionally biased region" description="Low complexity" evidence="1">
    <location>
        <begin position="117"/>
        <end position="131"/>
    </location>
</feature>
<sequence>MSQLEMGAGSSKLKLGIAGAVLTVFGAAAYALTSSSATLPAKPAAAAMTIPQTPASEAAQPTPSEPAAAPTPTPSAAAAPAADSTSEAAAAAEAVAPSSASAANPQPLDETALNAPPAKDSAAAQTPAPAAKPRRVAHNQPVVPERPPAHAVLREWWKSDTNSPYAVNFVGQAAGSNALVVLFANPVSAAQASQRISVLDASGKAVATNWENGNNPRVLVQNQLSPGRYTVVVDSGSRVSGPVYIQ</sequence>
<feature type="region of interest" description="Disordered" evidence="1">
    <location>
        <begin position="53"/>
        <end position="147"/>
    </location>
</feature>
<feature type="compositionally biased region" description="Low complexity" evidence="1">
    <location>
        <begin position="53"/>
        <end position="107"/>
    </location>
</feature>
<dbReference type="RefSeq" id="WP_143069001.1">
    <property type="nucleotide sequence ID" value="NZ_FOFS01000016.1"/>
</dbReference>
<evidence type="ECO:0000313" key="2">
    <source>
        <dbReference type="EMBL" id="SER10603.1"/>
    </source>
</evidence>
<organism evidence="2 3">
    <name type="scientific">Solimonas aquatica</name>
    <dbReference type="NCBI Taxonomy" id="489703"/>
    <lineage>
        <taxon>Bacteria</taxon>
        <taxon>Pseudomonadati</taxon>
        <taxon>Pseudomonadota</taxon>
        <taxon>Gammaproteobacteria</taxon>
        <taxon>Nevskiales</taxon>
        <taxon>Nevskiaceae</taxon>
        <taxon>Solimonas</taxon>
    </lineage>
</organism>
<name>A0A1H9LI71_9GAMM</name>
<dbReference type="AlphaFoldDB" id="A0A1H9LI71"/>
<keyword evidence="3" id="KW-1185">Reference proteome</keyword>
<dbReference type="Proteomes" id="UP000199233">
    <property type="component" value="Unassembled WGS sequence"/>
</dbReference>
<reference evidence="3" key="1">
    <citation type="submission" date="2016-10" db="EMBL/GenBank/DDBJ databases">
        <authorList>
            <person name="Varghese N."/>
            <person name="Submissions S."/>
        </authorList>
    </citation>
    <scope>NUCLEOTIDE SEQUENCE [LARGE SCALE GENOMIC DNA]</scope>
    <source>
        <strain evidence="3">DSM 25927</strain>
    </source>
</reference>
<evidence type="ECO:0000313" key="3">
    <source>
        <dbReference type="Proteomes" id="UP000199233"/>
    </source>
</evidence>
<accession>A0A1H9LI71</accession>
<protein>
    <submittedName>
        <fullName evidence="2">Uncharacterized protein</fullName>
    </submittedName>
</protein>